<dbReference type="RefSeq" id="WP_123920971.1">
    <property type="nucleotide sequence ID" value="NZ_CP033934.1"/>
</dbReference>
<evidence type="ECO:0000313" key="2">
    <source>
        <dbReference type="EMBL" id="SQA89061.1"/>
    </source>
</evidence>
<dbReference type="EMBL" id="FUZE01000002">
    <property type="protein sequence ID" value="SKB49044.1"/>
    <property type="molecule type" value="Genomic_DNA"/>
</dbReference>
<sequence>MIVDEDISKDDIVGKLVIKKDGKGELYWSGLYNIKKKMNNVLKYFSDEKIPFIRVANINPDQTTQTGI</sequence>
<proteinExistence type="predicted"/>
<organism evidence="2 4">
    <name type="scientific">Chryseobacterium balustinum</name>
    <dbReference type="NCBI Taxonomy" id="246"/>
    <lineage>
        <taxon>Bacteria</taxon>
        <taxon>Pseudomonadati</taxon>
        <taxon>Bacteroidota</taxon>
        <taxon>Flavobacteriia</taxon>
        <taxon>Flavobacteriales</taxon>
        <taxon>Weeksellaceae</taxon>
        <taxon>Chryseobacterium group</taxon>
        <taxon>Chryseobacterium</taxon>
    </lineage>
</organism>
<dbReference type="EMBL" id="UAVR01000008">
    <property type="protein sequence ID" value="SQA89061.1"/>
    <property type="molecule type" value="Genomic_DNA"/>
</dbReference>
<evidence type="ECO:0000313" key="1">
    <source>
        <dbReference type="EMBL" id="SKB49044.1"/>
    </source>
</evidence>
<dbReference type="AlphaFoldDB" id="A0AAX2IJQ6"/>
<reference evidence="2 4" key="2">
    <citation type="submission" date="2018-06" db="EMBL/GenBank/DDBJ databases">
        <authorList>
            <consortium name="Pathogen Informatics"/>
            <person name="Doyle S."/>
        </authorList>
    </citation>
    <scope>NUCLEOTIDE SEQUENCE [LARGE SCALE GENOMIC DNA]</scope>
    <source>
        <strain evidence="2 4">NCTC11212</strain>
    </source>
</reference>
<comment type="caution">
    <text evidence="2">The sequence shown here is derived from an EMBL/GenBank/DDBJ whole genome shotgun (WGS) entry which is preliminary data.</text>
</comment>
<evidence type="ECO:0000313" key="4">
    <source>
        <dbReference type="Proteomes" id="UP000251937"/>
    </source>
</evidence>
<keyword evidence="3" id="KW-1185">Reference proteome</keyword>
<protein>
    <submittedName>
        <fullName evidence="2">Uncharacterized protein</fullName>
    </submittedName>
</protein>
<dbReference type="Proteomes" id="UP000190669">
    <property type="component" value="Unassembled WGS sequence"/>
</dbReference>
<reference evidence="1 3" key="1">
    <citation type="submission" date="2017-02" db="EMBL/GenBank/DDBJ databases">
        <authorList>
            <person name="Varghese N."/>
            <person name="Submissions S."/>
        </authorList>
    </citation>
    <scope>NUCLEOTIDE SEQUENCE [LARGE SCALE GENOMIC DNA]</scope>
    <source>
        <strain evidence="1 3">DSM 16775</strain>
    </source>
</reference>
<dbReference type="Proteomes" id="UP000251937">
    <property type="component" value="Unassembled WGS sequence"/>
</dbReference>
<name>A0AAX2IJQ6_9FLAO</name>
<evidence type="ECO:0000313" key="3">
    <source>
        <dbReference type="Proteomes" id="UP000190669"/>
    </source>
</evidence>
<accession>A0AAX2IJQ6</accession>
<gene>
    <name evidence="2" type="ORF">NCTC11212_01623</name>
    <name evidence="1" type="ORF">SAMN05421800_102212</name>
</gene>